<feature type="non-terminal residue" evidence="2">
    <location>
        <position position="1"/>
    </location>
</feature>
<gene>
    <name evidence="2" type="ORF">EV421DRAFT_1835076</name>
</gene>
<keyword evidence="3" id="KW-1185">Reference proteome</keyword>
<organism evidence="2 3">
    <name type="scientific">Armillaria borealis</name>
    <dbReference type="NCBI Taxonomy" id="47425"/>
    <lineage>
        <taxon>Eukaryota</taxon>
        <taxon>Fungi</taxon>
        <taxon>Dikarya</taxon>
        <taxon>Basidiomycota</taxon>
        <taxon>Agaricomycotina</taxon>
        <taxon>Agaricomycetes</taxon>
        <taxon>Agaricomycetidae</taxon>
        <taxon>Agaricales</taxon>
        <taxon>Marasmiineae</taxon>
        <taxon>Physalacriaceae</taxon>
        <taxon>Armillaria</taxon>
    </lineage>
</organism>
<feature type="transmembrane region" description="Helical" evidence="1">
    <location>
        <begin position="67"/>
        <end position="89"/>
    </location>
</feature>
<protein>
    <submittedName>
        <fullName evidence="2">Uncharacterized protein</fullName>
    </submittedName>
</protein>
<evidence type="ECO:0000313" key="2">
    <source>
        <dbReference type="EMBL" id="KAK0435674.1"/>
    </source>
</evidence>
<keyword evidence="1" id="KW-0472">Membrane</keyword>
<dbReference type="Proteomes" id="UP001175226">
    <property type="component" value="Unassembled WGS sequence"/>
</dbReference>
<dbReference type="EMBL" id="JAUEPT010000061">
    <property type="protein sequence ID" value="KAK0435674.1"/>
    <property type="molecule type" value="Genomic_DNA"/>
</dbReference>
<proteinExistence type="predicted"/>
<comment type="caution">
    <text evidence="2">The sequence shown here is derived from an EMBL/GenBank/DDBJ whole genome shotgun (WGS) entry which is preliminary data.</text>
</comment>
<feature type="transmembrane region" description="Helical" evidence="1">
    <location>
        <begin position="21"/>
        <end position="41"/>
    </location>
</feature>
<name>A0AA39J4W0_9AGAR</name>
<sequence>MCYEIRRRIQSRQRTHLAAIVCLRSVVVVFMVTVFAKVGLFEQNACKRYELGDCRPETSVPSRRSSVCFICISVFVAACSGLQASRVLYAGERVCRLYREYSVVPDAEETGRVPCYAFGRQPYEQFDDHYSSCLSLREKRLLSFALMESVWGAPGAGDSKLELERRT</sequence>
<keyword evidence="1" id="KW-1133">Transmembrane helix</keyword>
<evidence type="ECO:0000256" key="1">
    <source>
        <dbReference type="SAM" id="Phobius"/>
    </source>
</evidence>
<evidence type="ECO:0000313" key="3">
    <source>
        <dbReference type="Proteomes" id="UP001175226"/>
    </source>
</evidence>
<reference evidence="2" key="1">
    <citation type="submission" date="2023-06" db="EMBL/GenBank/DDBJ databases">
        <authorList>
            <consortium name="Lawrence Berkeley National Laboratory"/>
            <person name="Ahrendt S."/>
            <person name="Sahu N."/>
            <person name="Indic B."/>
            <person name="Wong-Bajracharya J."/>
            <person name="Merenyi Z."/>
            <person name="Ke H.-M."/>
            <person name="Monk M."/>
            <person name="Kocsube S."/>
            <person name="Drula E."/>
            <person name="Lipzen A."/>
            <person name="Balint B."/>
            <person name="Henrissat B."/>
            <person name="Andreopoulos B."/>
            <person name="Martin F.M."/>
            <person name="Harder C.B."/>
            <person name="Rigling D."/>
            <person name="Ford K.L."/>
            <person name="Foster G.D."/>
            <person name="Pangilinan J."/>
            <person name="Papanicolaou A."/>
            <person name="Barry K."/>
            <person name="LaButti K."/>
            <person name="Viragh M."/>
            <person name="Koriabine M."/>
            <person name="Yan M."/>
            <person name="Riley R."/>
            <person name="Champramary S."/>
            <person name="Plett K.L."/>
            <person name="Tsai I.J."/>
            <person name="Slot J."/>
            <person name="Sipos G."/>
            <person name="Plett J."/>
            <person name="Nagy L.G."/>
            <person name="Grigoriev I.V."/>
        </authorList>
    </citation>
    <scope>NUCLEOTIDE SEQUENCE</scope>
    <source>
        <strain evidence="2">FPL87.14</strain>
    </source>
</reference>
<dbReference type="AlphaFoldDB" id="A0AA39J4W0"/>
<accession>A0AA39J4W0</accession>
<keyword evidence="1" id="KW-0812">Transmembrane</keyword>